<accession>B9JL87</accession>
<dbReference type="STRING" id="311403.Arad_9689"/>
<proteinExistence type="predicted"/>
<dbReference type="PROSITE" id="PS50983">
    <property type="entry name" value="FE_B12_PBP"/>
    <property type="match status" value="1"/>
</dbReference>
<dbReference type="HOGENOM" id="CLU_038034_5_0_5"/>
<evidence type="ECO:0000259" key="2">
    <source>
        <dbReference type="PROSITE" id="PS50983"/>
    </source>
</evidence>
<dbReference type="SUPFAM" id="SSF53807">
    <property type="entry name" value="Helical backbone' metal receptor"/>
    <property type="match status" value="1"/>
</dbReference>
<reference evidence="3 4" key="1">
    <citation type="journal article" date="2009" name="J. Bacteriol.">
        <title>Genome sequences of three Agrobacterium biovars help elucidate the evolution of multichromosome genomes in bacteria.</title>
        <authorList>
            <person name="Slater S.C."/>
            <person name="Goldman B.S."/>
            <person name="Goodner B."/>
            <person name="Setubal J.C."/>
            <person name="Farrand S.K."/>
            <person name="Nester E.W."/>
            <person name="Burr T.J."/>
            <person name="Banta L."/>
            <person name="Dickerman A.W."/>
            <person name="Paulsen I."/>
            <person name="Otten L."/>
            <person name="Suen G."/>
            <person name="Welch R."/>
            <person name="Almeida N.F."/>
            <person name="Arnold F."/>
            <person name="Burton O.T."/>
            <person name="Du Z."/>
            <person name="Ewing A."/>
            <person name="Godsy E."/>
            <person name="Heisel S."/>
            <person name="Houmiel K.L."/>
            <person name="Jhaveri J."/>
            <person name="Lu J."/>
            <person name="Miller N.M."/>
            <person name="Norton S."/>
            <person name="Chen Q."/>
            <person name="Phoolcharoen W."/>
            <person name="Ohlin V."/>
            <person name="Ondrusek D."/>
            <person name="Pride N."/>
            <person name="Stricklin S.L."/>
            <person name="Sun J."/>
            <person name="Wheeler C."/>
            <person name="Wilson L."/>
            <person name="Zhu H."/>
            <person name="Wood D.W."/>
        </authorList>
    </citation>
    <scope>NUCLEOTIDE SEQUENCE [LARGE SCALE GENOMIC DNA]</scope>
    <source>
        <strain evidence="4">K84 / ATCC BAA-868</strain>
    </source>
</reference>
<dbReference type="KEGG" id="ara:Arad_9689"/>
<evidence type="ECO:0000256" key="1">
    <source>
        <dbReference type="SAM" id="Phobius"/>
    </source>
</evidence>
<name>B9JL87_RHIR8</name>
<dbReference type="PANTHER" id="PTHR30535:SF34">
    <property type="entry name" value="MOLYBDATE-BINDING PROTEIN MOLA"/>
    <property type="match status" value="1"/>
</dbReference>
<gene>
    <name evidence="3" type="ordered locus">Arad_9689</name>
</gene>
<dbReference type="Gene3D" id="3.40.50.1980">
    <property type="entry name" value="Nitrogenase molybdenum iron protein domain"/>
    <property type="match status" value="2"/>
</dbReference>
<dbReference type="InterPro" id="IPR002491">
    <property type="entry name" value="ABC_transptr_periplasmic_BD"/>
</dbReference>
<feature type="domain" description="Fe/B12 periplasmic-binding" evidence="2">
    <location>
        <begin position="64"/>
        <end position="357"/>
    </location>
</feature>
<keyword evidence="1" id="KW-1133">Transmembrane helix</keyword>
<dbReference type="eggNOG" id="COG0614">
    <property type="taxonomic scope" value="Bacteria"/>
</dbReference>
<feature type="transmembrane region" description="Helical" evidence="1">
    <location>
        <begin position="20"/>
        <end position="41"/>
    </location>
</feature>
<protein>
    <submittedName>
        <fullName evidence="3">Solute-binding periplasmic protein of iron/siderophore ABC transporter</fullName>
    </submittedName>
</protein>
<dbReference type="AlphaFoldDB" id="B9JL87"/>
<dbReference type="Proteomes" id="UP000001600">
    <property type="component" value="Chromosome 2"/>
</dbReference>
<dbReference type="EMBL" id="CP000629">
    <property type="protein sequence ID" value="ACM30679.1"/>
    <property type="molecule type" value="Genomic_DNA"/>
</dbReference>
<dbReference type="PANTHER" id="PTHR30535">
    <property type="entry name" value="VITAMIN B12-BINDING PROTEIN"/>
    <property type="match status" value="1"/>
</dbReference>
<keyword evidence="1" id="KW-0472">Membrane</keyword>
<keyword evidence="1" id="KW-0812">Transmembrane</keyword>
<evidence type="ECO:0000313" key="3">
    <source>
        <dbReference type="EMBL" id="ACM30679.1"/>
    </source>
</evidence>
<dbReference type="InterPro" id="IPR050902">
    <property type="entry name" value="ABC_Transporter_SBP"/>
</dbReference>
<dbReference type="Pfam" id="PF01497">
    <property type="entry name" value="Peripla_BP_2"/>
    <property type="match status" value="1"/>
</dbReference>
<sequence length="386" mass="41596">MRMLGLNLLLRTTVVCRARLIARGILIIVTYAAIVCGAQAANAQPATFTDIAGRTIELSHPARRVILADGQLLTALALLESDPTEQVVGWADNFVRFDPSTYGQYRRRFPRMADISVVGGTTADAFSVEKALSLRPDLVIVPLWFGTSSTMETQLNAAGVAVAYVDFFNDPIKNTAASMRILGKALGQEGRAEAYIDFYESHMRRISERLAGADITRPKVFLHARAGGWECCWSAGGKVGEFIEFAGGENIAKSVVKGATGQLSLEYVLSQDPDIYIAAGGADLPGSGGFMIGPGASAELVHSALKDAAQEPGIGTLSAFAKGRAHALWLFFFHSPTNVLAVEAMAKWFHPDLFADIDPQKTLAEINEKFLAVPMQGTYWADLLDP</sequence>
<evidence type="ECO:0000313" key="4">
    <source>
        <dbReference type="Proteomes" id="UP000001600"/>
    </source>
</evidence>
<organism evidence="3 4">
    <name type="scientific">Rhizobium rhizogenes (strain K84 / ATCC BAA-868)</name>
    <name type="common">Agrobacterium radiobacter</name>
    <dbReference type="NCBI Taxonomy" id="311403"/>
    <lineage>
        <taxon>Bacteria</taxon>
        <taxon>Pseudomonadati</taxon>
        <taxon>Pseudomonadota</taxon>
        <taxon>Alphaproteobacteria</taxon>
        <taxon>Hyphomicrobiales</taxon>
        <taxon>Rhizobiaceae</taxon>
        <taxon>Rhizobium/Agrobacterium group</taxon>
        <taxon>Rhizobium</taxon>
    </lineage>
</organism>